<feature type="domain" description="HTH lysR-type" evidence="5">
    <location>
        <begin position="4"/>
        <end position="61"/>
    </location>
</feature>
<dbReference type="Pfam" id="PF03466">
    <property type="entry name" value="LysR_substrate"/>
    <property type="match status" value="1"/>
</dbReference>
<dbReference type="AlphaFoldDB" id="A0A916YCA6"/>
<dbReference type="SUPFAM" id="SSF46785">
    <property type="entry name" value="Winged helix' DNA-binding domain"/>
    <property type="match status" value="1"/>
</dbReference>
<reference evidence="6" key="2">
    <citation type="submission" date="2020-09" db="EMBL/GenBank/DDBJ databases">
        <authorList>
            <person name="Sun Q."/>
            <person name="Zhou Y."/>
        </authorList>
    </citation>
    <scope>NUCLEOTIDE SEQUENCE</scope>
    <source>
        <strain evidence="6">CGMCC 1.15152</strain>
    </source>
</reference>
<organism evidence="6 7">
    <name type="scientific">Microbacterium faecale</name>
    <dbReference type="NCBI Taxonomy" id="1804630"/>
    <lineage>
        <taxon>Bacteria</taxon>
        <taxon>Bacillati</taxon>
        <taxon>Actinomycetota</taxon>
        <taxon>Actinomycetes</taxon>
        <taxon>Micrococcales</taxon>
        <taxon>Microbacteriaceae</taxon>
        <taxon>Microbacterium</taxon>
    </lineage>
</organism>
<comment type="similarity">
    <text evidence="1">Belongs to the LysR transcriptional regulatory family.</text>
</comment>
<dbReference type="Pfam" id="PF00126">
    <property type="entry name" value="HTH_1"/>
    <property type="match status" value="1"/>
</dbReference>
<evidence type="ECO:0000256" key="1">
    <source>
        <dbReference type="ARBA" id="ARBA00009437"/>
    </source>
</evidence>
<proteinExistence type="inferred from homology"/>
<evidence type="ECO:0000313" key="7">
    <source>
        <dbReference type="Proteomes" id="UP000633205"/>
    </source>
</evidence>
<dbReference type="InterPro" id="IPR050389">
    <property type="entry name" value="LysR-type_TF"/>
</dbReference>
<keyword evidence="2" id="KW-0805">Transcription regulation</keyword>
<dbReference type="PANTHER" id="PTHR30118">
    <property type="entry name" value="HTH-TYPE TRANSCRIPTIONAL REGULATOR LEUO-RELATED"/>
    <property type="match status" value="1"/>
</dbReference>
<evidence type="ECO:0000259" key="5">
    <source>
        <dbReference type="PROSITE" id="PS50931"/>
    </source>
</evidence>
<dbReference type="PANTHER" id="PTHR30118:SF15">
    <property type="entry name" value="TRANSCRIPTIONAL REGULATORY PROTEIN"/>
    <property type="match status" value="1"/>
</dbReference>
<keyword evidence="3" id="KW-0238">DNA-binding</keyword>
<dbReference type="Gene3D" id="3.40.190.10">
    <property type="entry name" value="Periplasmic binding protein-like II"/>
    <property type="match status" value="2"/>
</dbReference>
<dbReference type="InterPro" id="IPR036388">
    <property type="entry name" value="WH-like_DNA-bd_sf"/>
</dbReference>
<evidence type="ECO:0000256" key="4">
    <source>
        <dbReference type="ARBA" id="ARBA00023163"/>
    </source>
</evidence>
<dbReference type="RefSeq" id="WP_188712074.1">
    <property type="nucleotide sequence ID" value="NZ_BMHO01000001.1"/>
</dbReference>
<dbReference type="InterPro" id="IPR005119">
    <property type="entry name" value="LysR_subst-bd"/>
</dbReference>
<gene>
    <name evidence="6" type="ORF">GCM10010915_19770</name>
</gene>
<sequence length="295" mass="32609">MALPDLNQLRTFVVLYELRSVTAAADRLHVTQPTVSYTLRRLRERFGDELFRREGHDMVPTAKATALFGPLHEALAQIDATVSAPEAFEPADFSGELTLGLTSVGEQTFLPPIVAQLAREAAHPHLHVQRLDADEVEDALVRGSIDLAMAVAMIGSPRLWRTHVRAVEYVALTSDRHPLPAVAPDMFDGRRFVRVSARGGHVFPLQALTEHGLMSQVSLTVEEYSTVPAVLQATDLVVLVPRHVAEVFAGWFTGLRISDVPWPAQSTPVSLYTRREANLSPAQRWFRSVVRDAVS</sequence>
<evidence type="ECO:0000313" key="6">
    <source>
        <dbReference type="EMBL" id="GGD39034.1"/>
    </source>
</evidence>
<evidence type="ECO:0000256" key="3">
    <source>
        <dbReference type="ARBA" id="ARBA00023125"/>
    </source>
</evidence>
<accession>A0A916YCA6</accession>
<dbReference type="SUPFAM" id="SSF53850">
    <property type="entry name" value="Periplasmic binding protein-like II"/>
    <property type="match status" value="1"/>
</dbReference>
<dbReference type="Gene3D" id="1.10.10.10">
    <property type="entry name" value="Winged helix-like DNA-binding domain superfamily/Winged helix DNA-binding domain"/>
    <property type="match status" value="1"/>
</dbReference>
<dbReference type="GO" id="GO:0003700">
    <property type="term" value="F:DNA-binding transcription factor activity"/>
    <property type="evidence" value="ECO:0007669"/>
    <property type="project" value="InterPro"/>
</dbReference>
<dbReference type="PROSITE" id="PS50931">
    <property type="entry name" value="HTH_LYSR"/>
    <property type="match status" value="1"/>
</dbReference>
<dbReference type="Proteomes" id="UP000633205">
    <property type="component" value="Unassembled WGS sequence"/>
</dbReference>
<name>A0A916YCA6_9MICO</name>
<dbReference type="EMBL" id="BMHO01000001">
    <property type="protein sequence ID" value="GGD39034.1"/>
    <property type="molecule type" value="Genomic_DNA"/>
</dbReference>
<dbReference type="GO" id="GO:0003677">
    <property type="term" value="F:DNA binding"/>
    <property type="evidence" value="ECO:0007669"/>
    <property type="project" value="UniProtKB-KW"/>
</dbReference>
<comment type="caution">
    <text evidence="6">The sequence shown here is derived from an EMBL/GenBank/DDBJ whole genome shotgun (WGS) entry which is preliminary data.</text>
</comment>
<evidence type="ECO:0000256" key="2">
    <source>
        <dbReference type="ARBA" id="ARBA00023015"/>
    </source>
</evidence>
<keyword evidence="4" id="KW-0804">Transcription</keyword>
<dbReference type="PRINTS" id="PR00039">
    <property type="entry name" value="HTHLYSR"/>
</dbReference>
<reference evidence="6" key="1">
    <citation type="journal article" date="2014" name="Int. J. Syst. Evol. Microbiol.">
        <title>Complete genome sequence of Corynebacterium casei LMG S-19264T (=DSM 44701T), isolated from a smear-ripened cheese.</title>
        <authorList>
            <consortium name="US DOE Joint Genome Institute (JGI-PGF)"/>
            <person name="Walter F."/>
            <person name="Albersmeier A."/>
            <person name="Kalinowski J."/>
            <person name="Ruckert C."/>
        </authorList>
    </citation>
    <scope>NUCLEOTIDE SEQUENCE</scope>
    <source>
        <strain evidence="6">CGMCC 1.15152</strain>
    </source>
</reference>
<dbReference type="InterPro" id="IPR036390">
    <property type="entry name" value="WH_DNA-bd_sf"/>
</dbReference>
<protein>
    <submittedName>
        <fullName evidence="6">LysR family transcriptional regulator</fullName>
    </submittedName>
</protein>
<dbReference type="InterPro" id="IPR000847">
    <property type="entry name" value="LysR_HTH_N"/>
</dbReference>
<keyword evidence="7" id="KW-1185">Reference proteome</keyword>